<keyword evidence="4" id="KW-0010">Activator</keyword>
<dbReference type="EMBL" id="JBIYEW010000003">
    <property type="protein sequence ID" value="MFK4640994.1"/>
    <property type="molecule type" value="Genomic_DNA"/>
</dbReference>
<sequence length="327" mass="35356">MPPGDVALQEGRLMDTRKLSYFVQIVDSGSITKAAAALHVAQPALSQQVSALENDLKQRLLIRSKQGVEPTAAGHTLYRHAQSILRLVEQARQDVATSGAAPSGRVSIAIAPYSMASSLTPQIISEVSRRYPDIVVHLTEIFGGVLSEAIKNGRLDMALIYEPGKIRGVQFTTMIVEDLHLVVHPGLDVNHSEDTVTLAEASKVGLFLPEKNHTLRQIIEKGLAGQDLPLKLVGEVESVPSLTRLIRANLGGTVLPKSAADALFPDQDFKVLRIVEPGLQSKIALCTPDHEPLSEAASAVLMVVKEMLHQQLIKKYGTDPVQLPAHP</sequence>
<keyword evidence="2" id="KW-0805">Transcription regulation</keyword>
<evidence type="ECO:0000256" key="5">
    <source>
        <dbReference type="ARBA" id="ARBA00023163"/>
    </source>
</evidence>
<evidence type="ECO:0000313" key="8">
    <source>
        <dbReference type="Proteomes" id="UP001620520"/>
    </source>
</evidence>
<comment type="caution">
    <text evidence="7">The sequence shown here is derived from an EMBL/GenBank/DDBJ whole genome shotgun (WGS) entry which is preliminary data.</text>
</comment>
<dbReference type="Pfam" id="PF03466">
    <property type="entry name" value="LysR_substrate"/>
    <property type="match status" value="1"/>
</dbReference>
<evidence type="ECO:0000256" key="2">
    <source>
        <dbReference type="ARBA" id="ARBA00023015"/>
    </source>
</evidence>
<dbReference type="PANTHER" id="PTHR30293">
    <property type="entry name" value="TRANSCRIPTIONAL REGULATORY PROTEIN NAC-RELATED"/>
    <property type="match status" value="1"/>
</dbReference>
<comment type="similarity">
    <text evidence="1">Belongs to the LysR transcriptional regulatory family.</text>
</comment>
<protein>
    <submittedName>
        <fullName evidence="7">LysR family nitrogen assimilation transcriptional regulator</fullName>
    </submittedName>
</protein>
<evidence type="ECO:0000313" key="7">
    <source>
        <dbReference type="EMBL" id="MFK4640994.1"/>
    </source>
</evidence>
<evidence type="ECO:0000256" key="4">
    <source>
        <dbReference type="ARBA" id="ARBA00023159"/>
    </source>
</evidence>
<dbReference type="Gene3D" id="1.10.10.10">
    <property type="entry name" value="Winged helix-like DNA-binding domain superfamily/Winged helix DNA-binding domain"/>
    <property type="match status" value="1"/>
</dbReference>
<organism evidence="7 8">
    <name type="scientific">Paenarthrobacter histidinolovorans</name>
    <dbReference type="NCBI Taxonomy" id="43664"/>
    <lineage>
        <taxon>Bacteria</taxon>
        <taxon>Bacillati</taxon>
        <taxon>Actinomycetota</taxon>
        <taxon>Actinomycetes</taxon>
        <taxon>Micrococcales</taxon>
        <taxon>Micrococcaceae</taxon>
        <taxon>Paenarthrobacter</taxon>
    </lineage>
</organism>
<dbReference type="InterPro" id="IPR036390">
    <property type="entry name" value="WH_DNA-bd_sf"/>
</dbReference>
<gene>
    <name evidence="7" type="ORF">ABIA52_003883</name>
</gene>
<dbReference type="Gene3D" id="3.40.190.290">
    <property type="match status" value="1"/>
</dbReference>
<dbReference type="SUPFAM" id="SSF46785">
    <property type="entry name" value="Winged helix' DNA-binding domain"/>
    <property type="match status" value="1"/>
</dbReference>
<name>A0ABW8NBM1_9MICC</name>
<evidence type="ECO:0000256" key="1">
    <source>
        <dbReference type="ARBA" id="ARBA00009437"/>
    </source>
</evidence>
<dbReference type="PANTHER" id="PTHR30293:SF0">
    <property type="entry name" value="NITROGEN ASSIMILATION REGULATORY PROTEIN NAC"/>
    <property type="match status" value="1"/>
</dbReference>
<keyword evidence="3" id="KW-0238">DNA-binding</keyword>
<keyword evidence="8" id="KW-1185">Reference proteome</keyword>
<accession>A0ABW8NBM1</accession>
<reference evidence="7 8" key="1">
    <citation type="submission" date="2024-10" db="EMBL/GenBank/DDBJ databases">
        <title>Novel secondary metabolite-producing bacteria for plant disease control.</title>
        <authorList>
            <person name="Chevrette M."/>
        </authorList>
    </citation>
    <scope>NUCLEOTIDE SEQUENCE [LARGE SCALE GENOMIC DNA]</scope>
    <source>
        <strain evidence="7 8">J30 TE3557</strain>
    </source>
</reference>
<dbReference type="SUPFAM" id="SSF53850">
    <property type="entry name" value="Periplasmic binding protein-like II"/>
    <property type="match status" value="1"/>
</dbReference>
<dbReference type="Proteomes" id="UP001620520">
    <property type="component" value="Unassembled WGS sequence"/>
</dbReference>
<dbReference type="Pfam" id="PF00126">
    <property type="entry name" value="HTH_1"/>
    <property type="match status" value="1"/>
</dbReference>
<proteinExistence type="inferred from homology"/>
<dbReference type="InterPro" id="IPR036388">
    <property type="entry name" value="WH-like_DNA-bd_sf"/>
</dbReference>
<keyword evidence="5" id="KW-0804">Transcription</keyword>
<dbReference type="PRINTS" id="PR00039">
    <property type="entry name" value="HTHLYSR"/>
</dbReference>
<evidence type="ECO:0000259" key="6">
    <source>
        <dbReference type="PROSITE" id="PS50931"/>
    </source>
</evidence>
<dbReference type="PROSITE" id="PS50931">
    <property type="entry name" value="HTH_LYSR"/>
    <property type="match status" value="1"/>
</dbReference>
<feature type="domain" description="HTH lysR-type" evidence="6">
    <location>
        <begin position="14"/>
        <end position="71"/>
    </location>
</feature>
<dbReference type="InterPro" id="IPR000847">
    <property type="entry name" value="LysR_HTH_N"/>
</dbReference>
<evidence type="ECO:0000256" key="3">
    <source>
        <dbReference type="ARBA" id="ARBA00023125"/>
    </source>
</evidence>
<dbReference type="InterPro" id="IPR005119">
    <property type="entry name" value="LysR_subst-bd"/>
</dbReference>